<reference evidence="1 2" key="1">
    <citation type="journal article" date="2021" name="Sci. Rep.">
        <title>Chromosome anchoring in Senegalese sole (Solea senegalensis) reveals sex-associated markers and genome rearrangements in flatfish.</title>
        <authorList>
            <person name="Guerrero-Cozar I."/>
            <person name="Gomez-Garrido J."/>
            <person name="Berbel C."/>
            <person name="Martinez-Blanch J.F."/>
            <person name="Alioto T."/>
            <person name="Claros M.G."/>
            <person name="Gagnaire P.A."/>
            <person name="Manchado M."/>
        </authorList>
    </citation>
    <scope>NUCLEOTIDE SEQUENCE [LARGE SCALE GENOMIC DNA]</scope>
    <source>
        <strain evidence="1">Sse05_10M</strain>
    </source>
</reference>
<sequence length="153" mass="16687">MCMLHWGFSLSLDLYIIPGDGVFRAPDQLALALGAHSLLAFLLPEYFPVAAVKISLLKPLCSSHTLEINLSCRQESIFFSSQTGLESHMIQAPLSSPSSFHLPLMQPALRSASKSGRCLLPARCLLLNLGHKLTLHTHTQSCSLRSIEGTQCS</sequence>
<name>A0AAV6RB36_SOLSE</name>
<gene>
    <name evidence="1" type="ORF">JOB18_023330</name>
</gene>
<keyword evidence="2" id="KW-1185">Reference proteome</keyword>
<dbReference type="EMBL" id="JAGKHQ010000012">
    <property type="protein sequence ID" value="KAG7502619.1"/>
    <property type="molecule type" value="Genomic_DNA"/>
</dbReference>
<protein>
    <submittedName>
        <fullName evidence="1">Uncharacterized protein</fullName>
    </submittedName>
</protein>
<proteinExistence type="predicted"/>
<evidence type="ECO:0000313" key="1">
    <source>
        <dbReference type="EMBL" id="KAG7502619.1"/>
    </source>
</evidence>
<comment type="caution">
    <text evidence="1">The sequence shown here is derived from an EMBL/GenBank/DDBJ whole genome shotgun (WGS) entry which is preliminary data.</text>
</comment>
<dbReference type="Proteomes" id="UP000693946">
    <property type="component" value="Linkage Group LG2"/>
</dbReference>
<dbReference type="AlphaFoldDB" id="A0AAV6RB36"/>
<evidence type="ECO:0000313" key="2">
    <source>
        <dbReference type="Proteomes" id="UP000693946"/>
    </source>
</evidence>
<organism evidence="1 2">
    <name type="scientific">Solea senegalensis</name>
    <name type="common">Senegalese sole</name>
    <dbReference type="NCBI Taxonomy" id="28829"/>
    <lineage>
        <taxon>Eukaryota</taxon>
        <taxon>Metazoa</taxon>
        <taxon>Chordata</taxon>
        <taxon>Craniata</taxon>
        <taxon>Vertebrata</taxon>
        <taxon>Euteleostomi</taxon>
        <taxon>Actinopterygii</taxon>
        <taxon>Neopterygii</taxon>
        <taxon>Teleostei</taxon>
        <taxon>Neoteleostei</taxon>
        <taxon>Acanthomorphata</taxon>
        <taxon>Carangaria</taxon>
        <taxon>Pleuronectiformes</taxon>
        <taxon>Pleuronectoidei</taxon>
        <taxon>Soleidae</taxon>
        <taxon>Solea</taxon>
    </lineage>
</organism>
<accession>A0AAV6RB36</accession>